<dbReference type="Gene3D" id="3.40.50.10330">
    <property type="entry name" value="Probable inorganic polyphosphate/atp-NAD kinase, domain 1"/>
    <property type="match status" value="1"/>
</dbReference>
<feature type="domain" description="DAGKc" evidence="2">
    <location>
        <begin position="193"/>
        <end position="344"/>
    </location>
</feature>
<evidence type="ECO:0000259" key="2">
    <source>
        <dbReference type="PROSITE" id="PS50146"/>
    </source>
</evidence>
<dbReference type="SMART" id="SM00046">
    <property type="entry name" value="DAGKc"/>
    <property type="match status" value="1"/>
</dbReference>
<dbReference type="PANTHER" id="PTHR12358">
    <property type="entry name" value="SPHINGOSINE KINASE"/>
    <property type="match status" value="1"/>
</dbReference>
<reference evidence="4" key="1">
    <citation type="journal article" date="2015" name="Proc. Natl. Acad. Sci. U.S.A.">
        <title>Genome sequence of the Asian Tiger mosquito, Aedes albopictus, reveals insights into its biology, genetics, and evolution.</title>
        <authorList>
            <person name="Chen X.G."/>
            <person name="Jiang X."/>
            <person name="Gu J."/>
            <person name="Xu M."/>
            <person name="Wu Y."/>
            <person name="Deng Y."/>
            <person name="Zhang C."/>
            <person name="Bonizzoni M."/>
            <person name="Dermauw W."/>
            <person name="Vontas J."/>
            <person name="Armbruster P."/>
            <person name="Huang X."/>
            <person name="Yang Y."/>
            <person name="Zhang H."/>
            <person name="He W."/>
            <person name="Peng H."/>
            <person name="Liu Y."/>
            <person name="Wu K."/>
            <person name="Chen J."/>
            <person name="Lirakis M."/>
            <person name="Topalis P."/>
            <person name="Van Leeuwen T."/>
            <person name="Hall A.B."/>
            <person name="Jiang X."/>
            <person name="Thorpe C."/>
            <person name="Mueller R.L."/>
            <person name="Sun C."/>
            <person name="Waterhouse R.M."/>
            <person name="Yan G."/>
            <person name="Tu Z.J."/>
            <person name="Fang X."/>
            <person name="James A.A."/>
        </authorList>
    </citation>
    <scope>NUCLEOTIDE SEQUENCE [LARGE SCALE GENOMIC DNA]</scope>
    <source>
        <strain evidence="4">Foshan</strain>
    </source>
</reference>
<dbReference type="EnsemblMetazoa" id="AALFPA23_012271.R17534">
    <property type="protein sequence ID" value="AALFPA23_012271.P17534"/>
    <property type="gene ID" value="AALFPA23_012271"/>
</dbReference>
<evidence type="ECO:0000313" key="3">
    <source>
        <dbReference type="EnsemblMetazoa" id="AALFPA23_012271.P17534"/>
    </source>
</evidence>
<dbReference type="Pfam" id="PF00781">
    <property type="entry name" value="DAGK_cat"/>
    <property type="match status" value="1"/>
</dbReference>
<reference evidence="3" key="2">
    <citation type="submission" date="2025-05" db="UniProtKB">
        <authorList>
            <consortium name="EnsemblMetazoa"/>
        </authorList>
    </citation>
    <scope>IDENTIFICATION</scope>
    <source>
        <strain evidence="3">Foshan</strain>
    </source>
</reference>
<dbReference type="Pfam" id="PF19280">
    <property type="entry name" value="CERK_C"/>
    <property type="match status" value="1"/>
</dbReference>
<dbReference type="Proteomes" id="UP000069940">
    <property type="component" value="Unassembled WGS sequence"/>
</dbReference>
<accession>A0ABM1YUI0</accession>
<feature type="region of interest" description="Disordered" evidence="1">
    <location>
        <begin position="346"/>
        <end position="378"/>
    </location>
</feature>
<dbReference type="InterPro" id="IPR050187">
    <property type="entry name" value="Lipid_Phosphate_FormReg"/>
</dbReference>
<proteinExistence type="predicted"/>
<dbReference type="InterPro" id="IPR045363">
    <property type="entry name" value="CERK_C"/>
</dbReference>
<dbReference type="PROSITE" id="PS50146">
    <property type="entry name" value="DAGK"/>
    <property type="match status" value="1"/>
</dbReference>
<dbReference type="GeneID" id="109406925"/>
<feature type="compositionally biased region" description="Polar residues" evidence="1">
    <location>
        <begin position="355"/>
        <end position="370"/>
    </location>
</feature>
<dbReference type="RefSeq" id="XP_062701792.1">
    <property type="nucleotide sequence ID" value="XM_062845808.1"/>
</dbReference>
<feature type="region of interest" description="Disordered" evidence="1">
    <location>
        <begin position="576"/>
        <end position="599"/>
    </location>
</feature>
<evidence type="ECO:0000313" key="4">
    <source>
        <dbReference type="Proteomes" id="UP000069940"/>
    </source>
</evidence>
<name>A0ABM1YUI0_AEDAL</name>
<dbReference type="SUPFAM" id="SSF111331">
    <property type="entry name" value="NAD kinase/diacylglycerol kinase-like"/>
    <property type="match status" value="1"/>
</dbReference>
<dbReference type="PANTHER" id="PTHR12358:SF111">
    <property type="entry name" value="CERAMIDE KINASE, ISOFORM A"/>
    <property type="match status" value="1"/>
</dbReference>
<organism evidence="3 4">
    <name type="scientific">Aedes albopictus</name>
    <name type="common">Asian tiger mosquito</name>
    <name type="synonym">Stegomyia albopicta</name>
    <dbReference type="NCBI Taxonomy" id="7160"/>
    <lineage>
        <taxon>Eukaryota</taxon>
        <taxon>Metazoa</taxon>
        <taxon>Ecdysozoa</taxon>
        <taxon>Arthropoda</taxon>
        <taxon>Hexapoda</taxon>
        <taxon>Insecta</taxon>
        <taxon>Pterygota</taxon>
        <taxon>Neoptera</taxon>
        <taxon>Endopterygota</taxon>
        <taxon>Diptera</taxon>
        <taxon>Nematocera</taxon>
        <taxon>Culicoidea</taxon>
        <taxon>Culicidae</taxon>
        <taxon>Culicinae</taxon>
        <taxon>Aedini</taxon>
        <taxon>Aedes</taxon>
        <taxon>Stegomyia</taxon>
    </lineage>
</organism>
<dbReference type="InterPro" id="IPR001206">
    <property type="entry name" value="Diacylglycerol_kinase_cat_dom"/>
</dbReference>
<dbReference type="InterPro" id="IPR016064">
    <property type="entry name" value="NAD/diacylglycerol_kinase_sf"/>
</dbReference>
<dbReference type="Gene3D" id="2.60.200.40">
    <property type="match status" value="1"/>
</dbReference>
<dbReference type="InterPro" id="IPR017438">
    <property type="entry name" value="ATP-NAD_kinase_N"/>
</dbReference>
<evidence type="ECO:0000256" key="1">
    <source>
        <dbReference type="SAM" id="MobiDB-lite"/>
    </source>
</evidence>
<sequence length="678" mass="74420">MDKQNEVLLNTFVISKKKYRVVYNAGVLVWEAENSKKGKISVPVSDIVSVTLSATASGRSSAKNAPHAITTTYGTTSSTHAPMNEHMDFDRVPVLPTSASISTTATISTVTTTTNISNRANSYDLLHTDATSGEDILSGSSQSNGNYLIIHYARLVAPRTCKWRVQQLVLFKSEHRIIKLWYQRLSEDLREQNRPKNLLLFLNPYGGKQKAFALFEKYAKPLFKLAQVDINLIITQRAQQIYDIMTSQTINLNNYDGVVCCGGDGTFAELFNGLVYRTMIDLGMDINQPPYLPKPSIPIGIIPAGSTDTVAYCLNGTTDIKTSIIHIILGQTHGLDISSVYRNSDDKGGGGDINPAQTNDDSKGSGSDTLGGSAPKISNRAERRPQLLKLYASVLSYGFLGDVTLESENYRWMGPKRYDYSGAKKFFRNRGYSGDITIHMENDVIDDVRVDRNNPHDGVRCMENCQRCQDASTKSANPIDCDTQEVTVSGKFLMVNGANISCACSRSPQGFNPYCHLGDGYLDLILVRHTSFFNNIRLLMAMSSKTKKISDLPFVEIYRTKKFSFKGRVVTAHQGHGHDNGAIDDELDQTGTTSASSASTVDVANSTVTAGRTAAGGLKEDNKLLSKWNCDGEILMDTNITVECNCQLISVFRRGISCSDNSCKENDPSVLNCCGVCK</sequence>
<protein>
    <recommendedName>
        <fullName evidence="2">DAGKc domain-containing protein</fullName>
    </recommendedName>
</protein>
<keyword evidence="4" id="KW-1185">Reference proteome</keyword>